<comment type="caution">
    <text evidence="11">The sequence shown here is derived from an EMBL/GenBank/DDBJ whole genome shotgun (WGS) entry which is preliminary data.</text>
</comment>
<dbReference type="CDD" id="cd16833">
    <property type="entry name" value="YfiH"/>
    <property type="match status" value="1"/>
</dbReference>
<evidence type="ECO:0000256" key="3">
    <source>
        <dbReference type="ARBA" id="ARBA00007353"/>
    </source>
</evidence>
<evidence type="ECO:0000256" key="2">
    <source>
        <dbReference type="ARBA" id="ARBA00003215"/>
    </source>
</evidence>
<organism evidence="11 12">
    <name type="scientific">Acetoanaerobium pronyense</name>
    <dbReference type="NCBI Taxonomy" id="1482736"/>
    <lineage>
        <taxon>Bacteria</taxon>
        <taxon>Bacillati</taxon>
        <taxon>Bacillota</taxon>
        <taxon>Clostridia</taxon>
        <taxon>Peptostreptococcales</taxon>
        <taxon>Filifactoraceae</taxon>
        <taxon>Acetoanaerobium</taxon>
    </lineage>
</organism>
<accession>A0ABS4KMD0</accession>
<evidence type="ECO:0000256" key="1">
    <source>
        <dbReference type="ARBA" id="ARBA00000553"/>
    </source>
</evidence>
<keyword evidence="5" id="KW-0479">Metal-binding</keyword>
<name>A0ABS4KMD0_9FIRM</name>
<comment type="catalytic activity">
    <reaction evidence="9">
        <text>adenosine + phosphate = alpha-D-ribose 1-phosphate + adenine</text>
        <dbReference type="Rhea" id="RHEA:27642"/>
        <dbReference type="ChEBI" id="CHEBI:16335"/>
        <dbReference type="ChEBI" id="CHEBI:16708"/>
        <dbReference type="ChEBI" id="CHEBI:43474"/>
        <dbReference type="ChEBI" id="CHEBI:57720"/>
        <dbReference type="EC" id="2.4.2.1"/>
    </reaction>
    <physiologicalReaction direction="left-to-right" evidence="9">
        <dbReference type="Rhea" id="RHEA:27643"/>
    </physiologicalReaction>
</comment>
<dbReference type="SUPFAM" id="SSF64438">
    <property type="entry name" value="CNF1/YfiH-like putative cysteine hydrolases"/>
    <property type="match status" value="1"/>
</dbReference>
<keyword evidence="12" id="KW-1185">Reference proteome</keyword>
<dbReference type="InterPro" id="IPR038371">
    <property type="entry name" value="Cu_polyphenol_OxRdtase_sf"/>
</dbReference>
<evidence type="ECO:0000313" key="11">
    <source>
        <dbReference type="EMBL" id="MBP2028500.1"/>
    </source>
</evidence>
<evidence type="ECO:0000256" key="8">
    <source>
        <dbReference type="ARBA" id="ARBA00047989"/>
    </source>
</evidence>
<gene>
    <name evidence="11" type="ORF">J2Z35_002325</name>
</gene>
<evidence type="ECO:0000256" key="6">
    <source>
        <dbReference type="ARBA" id="ARBA00022801"/>
    </source>
</evidence>
<dbReference type="Gene3D" id="3.60.140.10">
    <property type="entry name" value="CNF1/YfiH-like putative cysteine hydrolases"/>
    <property type="match status" value="1"/>
</dbReference>
<keyword evidence="6" id="KW-0378">Hydrolase</keyword>
<comment type="similarity">
    <text evidence="3">Belongs to the purine nucleoside phosphorylase YfiH/LACC1 family.</text>
</comment>
<comment type="catalytic activity">
    <reaction evidence="8">
        <text>adenosine + H2O + H(+) = inosine + NH4(+)</text>
        <dbReference type="Rhea" id="RHEA:24408"/>
        <dbReference type="ChEBI" id="CHEBI:15377"/>
        <dbReference type="ChEBI" id="CHEBI:15378"/>
        <dbReference type="ChEBI" id="CHEBI:16335"/>
        <dbReference type="ChEBI" id="CHEBI:17596"/>
        <dbReference type="ChEBI" id="CHEBI:28938"/>
        <dbReference type="EC" id="3.5.4.4"/>
    </reaction>
    <physiologicalReaction direction="left-to-right" evidence="8">
        <dbReference type="Rhea" id="RHEA:24409"/>
    </physiologicalReaction>
</comment>
<comment type="catalytic activity">
    <reaction evidence="10">
        <text>S-methyl-5'-thioadenosine + phosphate = 5-(methylsulfanyl)-alpha-D-ribose 1-phosphate + adenine</text>
        <dbReference type="Rhea" id="RHEA:11852"/>
        <dbReference type="ChEBI" id="CHEBI:16708"/>
        <dbReference type="ChEBI" id="CHEBI:17509"/>
        <dbReference type="ChEBI" id="CHEBI:43474"/>
        <dbReference type="ChEBI" id="CHEBI:58533"/>
        <dbReference type="EC" id="2.4.2.28"/>
    </reaction>
    <physiologicalReaction direction="left-to-right" evidence="10">
        <dbReference type="Rhea" id="RHEA:11853"/>
    </physiologicalReaction>
</comment>
<protein>
    <submittedName>
        <fullName evidence="11">YfiH family protein</fullName>
    </submittedName>
</protein>
<dbReference type="RefSeq" id="WP_209661549.1">
    <property type="nucleotide sequence ID" value="NZ_JAGGLI010000030.1"/>
</dbReference>
<evidence type="ECO:0000256" key="7">
    <source>
        <dbReference type="ARBA" id="ARBA00022833"/>
    </source>
</evidence>
<evidence type="ECO:0000256" key="9">
    <source>
        <dbReference type="ARBA" id="ARBA00048968"/>
    </source>
</evidence>
<dbReference type="Pfam" id="PF02578">
    <property type="entry name" value="Cu-oxidase_4"/>
    <property type="match status" value="1"/>
</dbReference>
<dbReference type="InterPro" id="IPR003730">
    <property type="entry name" value="Cu_polyphenol_OxRdtase"/>
</dbReference>
<keyword evidence="4" id="KW-0808">Transferase</keyword>
<dbReference type="PANTHER" id="PTHR30616">
    <property type="entry name" value="UNCHARACTERIZED PROTEIN YFIH"/>
    <property type="match status" value="1"/>
</dbReference>
<dbReference type="EMBL" id="JAGGLI010000030">
    <property type="protein sequence ID" value="MBP2028500.1"/>
    <property type="molecule type" value="Genomic_DNA"/>
</dbReference>
<comment type="catalytic activity">
    <reaction evidence="1">
        <text>inosine + phosphate = alpha-D-ribose 1-phosphate + hypoxanthine</text>
        <dbReference type="Rhea" id="RHEA:27646"/>
        <dbReference type="ChEBI" id="CHEBI:17368"/>
        <dbReference type="ChEBI" id="CHEBI:17596"/>
        <dbReference type="ChEBI" id="CHEBI:43474"/>
        <dbReference type="ChEBI" id="CHEBI:57720"/>
        <dbReference type="EC" id="2.4.2.1"/>
    </reaction>
    <physiologicalReaction direction="left-to-right" evidence="1">
        <dbReference type="Rhea" id="RHEA:27647"/>
    </physiologicalReaction>
</comment>
<evidence type="ECO:0000256" key="4">
    <source>
        <dbReference type="ARBA" id="ARBA00022679"/>
    </source>
</evidence>
<dbReference type="Proteomes" id="UP001314903">
    <property type="component" value="Unassembled WGS sequence"/>
</dbReference>
<keyword evidence="7" id="KW-0862">Zinc</keyword>
<proteinExistence type="inferred from homology"/>
<evidence type="ECO:0000313" key="12">
    <source>
        <dbReference type="Proteomes" id="UP001314903"/>
    </source>
</evidence>
<sequence>MSMKLLKEGASLYAVWEELLALGIKHCFTTSTDNMILTEDNNIDTLKANYQRAKKISSCKSKETFFTMQVHGKKIETIKTLDDGENFTLGKRFKDTDGLITDIKDITLVTQYADCTPITLFDQKKNILASIHSGWKGTTLKIIEEGIRLMKQEYLSDPADIYCFIWPSIGIDDFEVDKDVADIFKEGFDFFKEVSYTKGNKFHIDIKEINKKMALRNGIPLENIFVSDISTFSDPRFHSYRRDKECSGRMSLISEM</sequence>
<comment type="function">
    <text evidence="2">Purine nucleoside enzyme that catalyzes the phosphorolysis of adenosine and inosine nucleosides, yielding D-ribose 1-phosphate and the respective free bases, adenine and hypoxanthine. Also catalyzes the phosphorolysis of S-methyl-5'-thioadenosine into adenine and S-methyl-5-thio-alpha-D-ribose 1-phosphate. Also has adenosine deaminase activity.</text>
</comment>
<evidence type="ECO:0000256" key="5">
    <source>
        <dbReference type="ARBA" id="ARBA00022723"/>
    </source>
</evidence>
<reference evidence="11 12" key="1">
    <citation type="submission" date="2021-03" db="EMBL/GenBank/DDBJ databases">
        <title>Genomic Encyclopedia of Type Strains, Phase IV (KMG-IV): sequencing the most valuable type-strain genomes for metagenomic binning, comparative biology and taxonomic classification.</title>
        <authorList>
            <person name="Goeker M."/>
        </authorList>
    </citation>
    <scope>NUCLEOTIDE SEQUENCE [LARGE SCALE GENOMIC DNA]</scope>
    <source>
        <strain evidence="11 12">DSM 27512</strain>
    </source>
</reference>
<evidence type="ECO:0000256" key="10">
    <source>
        <dbReference type="ARBA" id="ARBA00049893"/>
    </source>
</evidence>
<dbReference type="PANTHER" id="PTHR30616:SF2">
    <property type="entry name" value="PURINE NUCLEOSIDE PHOSPHORYLASE LACC1"/>
    <property type="match status" value="1"/>
</dbReference>
<dbReference type="InterPro" id="IPR011324">
    <property type="entry name" value="Cytotoxic_necrot_fac-like_cat"/>
</dbReference>